<reference evidence="1" key="1">
    <citation type="submission" date="2014-11" db="EMBL/GenBank/DDBJ databases">
        <authorList>
            <person name="Otto D Thomas"/>
            <person name="Naeem Raeece"/>
        </authorList>
    </citation>
    <scope>NUCLEOTIDE SEQUENCE</scope>
</reference>
<protein>
    <submittedName>
        <fullName evidence="1">Uncharacterized protein</fullName>
    </submittedName>
</protein>
<dbReference type="EMBL" id="CDMZ01000033">
    <property type="protein sequence ID" value="CEM04967.1"/>
    <property type="molecule type" value="Genomic_DNA"/>
</dbReference>
<evidence type="ECO:0000313" key="1">
    <source>
        <dbReference type="EMBL" id="CEM04967.1"/>
    </source>
</evidence>
<dbReference type="AlphaFoldDB" id="A0A0G4EZM6"/>
<name>A0A0G4EZM6_9ALVE</name>
<proteinExistence type="predicted"/>
<sequence length="111" mass="13002">MPAFNVCAYMRQHRFPTSQGVARLGFLLWEMSFRDVSCCLLLERAPILDHSCSHLCPLARLVSRPESIPWTERRPLRKMESRFPRRIPQMPIDAWPFCVSLVPWSSFQRGV</sequence>
<accession>A0A0G4EZM6</accession>
<organism evidence="1">
    <name type="scientific">Chromera velia CCMP2878</name>
    <dbReference type="NCBI Taxonomy" id="1169474"/>
    <lineage>
        <taxon>Eukaryota</taxon>
        <taxon>Sar</taxon>
        <taxon>Alveolata</taxon>
        <taxon>Colpodellida</taxon>
        <taxon>Chromeraceae</taxon>
        <taxon>Chromera</taxon>
    </lineage>
</organism>
<gene>
    <name evidence="1" type="ORF">Cvel_2571</name>
</gene>
<dbReference type="VEuPathDB" id="CryptoDB:Cvel_2571"/>